<evidence type="ECO:0000256" key="2">
    <source>
        <dbReference type="SAM" id="Phobius"/>
    </source>
</evidence>
<evidence type="ECO:0000313" key="3">
    <source>
        <dbReference type="EnsemblProtists" id="EOD28007"/>
    </source>
</evidence>
<keyword evidence="2" id="KW-0812">Transmembrane</keyword>
<dbReference type="RefSeq" id="XP_005780436.1">
    <property type="nucleotide sequence ID" value="XM_005780379.1"/>
</dbReference>
<feature type="region of interest" description="Disordered" evidence="1">
    <location>
        <begin position="167"/>
        <end position="191"/>
    </location>
</feature>
<evidence type="ECO:0000256" key="1">
    <source>
        <dbReference type="SAM" id="MobiDB-lite"/>
    </source>
</evidence>
<dbReference type="EnsemblProtists" id="EOD28007">
    <property type="protein sequence ID" value="EOD28007"/>
    <property type="gene ID" value="EMIHUDRAFT_468795"/>
</dbReference>
<keyword evidence="2" id="KW-1133">Transmembrane helix</keyword>
<feature type="compositionally biased region" description="Basic residues" evidence="1">
    <location>
        <begin position="177"/>
        <end position="191"/>
    </location>
</feature>
<dbReference type="Proteomes" id="UP000013827">
    <property type="component" value="Unassembled WGS sequence"/>
</dbReference>
<dbReference type="OMA" id="IEYRICF"/>
<name>A0A0D3JWX2_EMIH1</name>
<keyword evidence="4" id="KW-1185">Reference proteome</keyword>
<evidence type="ECO:0000313" key="4">
    <source>
        <dbReference type="Proteomes" id="UP000013827"/>
    </source>
</evidence>
<sequence length="191" mass="21333">MLIADKHRLENQTKVKLLAIRETELELYVQNCRQVGFVAAIIGGLAYFSFLYTKRDYYQEAHWFARVLYVTGLTCTMSLALTIVLGTTTIAMLGPGLALRGPDGSMNTAVDGILLEFELASRLFSRCVQALMLTALAYFYLHHTGYWSTPLLLTALLYGLPRTVTLPSTSSHASTLARRHPRAARTRRSLC</sequence>
<dbReference type="AlphaFoldDB" id="A0A0D3JWX2"/>
<proteinExistence type="predicted"/>
<accession>A0A0D3JWX2</accession>
<reference evidence="4" key="1">
    <citation type="journal article" date="2013" name="Nature">
        <title>Pan genome of the phytoplankton Emiliania underpins its global distribution.</title>
        <authorList>
            <person name="Read B.A."/>
            <person name="Kegel J."/>
            <person name="Klute M.J."/>
            <person name="Kuo A."/>
            <person name="Lefebvre S.C."/>
            <person name="Maumus F."/>
            <person name="Mayer C."/>
            <person name="Miller J."/>
            <person name="Monier A."/>
            <person name="Salamov A."/>
            <person name="Young J."/>
            <person name="Aguilar M."/>
            <person name="Claverie J.M."/>
            <person name="Frickenhaus S."/>
            <person name="Gonzalez K."/>
            <person name="Herman E.K."/>
            <person name="Lin Y.C."/>
            <person name="Napier J."/>
            <person name="Ogata H."/>
            <person name="Sarno A.F."/>
            <person name="Shmutz J."/>
            <person name="Schroeder D."/>
            <person name="de Vargas C."/>
            <person name="Verret F."/>
            <person name="von Dassow P."/>
            <person name="Valentin K."/>
            <person name="Van de Peer Y."/>
            <person name="Wheeler G."/>
            <person name="Dacks J.B."/>
            <person name="Delwiche C.F."/>
            <person name="Dyhrman S.T."/>
            <person name="Glockner G."/>
            <person name="John U."/>
            <person name="Richards T."/>
            <person name="Worden A.Z."/>
            <person name="Zhang X."/>
            <person name="Grigoriev I.V."/>
            <person name="Allen A.E."/>
            <person name="Bidle K."/>
            <person name="Borodovsky M."/>
            <person name="Bowler C."/>
            <person name="Brownlee C."/>
            <person name="Cock J.M."/>
            <person name="Elias M."/>
            <person name="Gladyshev V.N."/>
            <person name="Groth M."/>
            <person name="Guda C."/>
            <person name="Hadaegh A."/>
            <person name="Iglesias-Rodriguez M.D."/>
            <person name="Jenkins J."/>
            <person name="Jones B.M."/>
            <person name="Lawson T."/>
            <person name="Leese F."/>
            <person name="Lindquist E."/>
            <person name="Lobanov A."/>
            <person name="Lomsadze A."/>
            <person name="Malik S.B."/>
            <person name="Marsh M.E."/>
            <person name="Mackinder L."/>
            <person name="Mock T."/>
            <person name="Mueller-Roeber B."/>
            <person name="Pagarete A."/>
            <person name="Parker M."/>
            <person name="Probert I."/>
            <person name="Quesneville H."/>
            <person name="Raines C."/>
            <person name="Rensing S.A."/>
            <person name="Riano-Pachon D.M."/>
            <person name="Richier S."/>
            <person name="Rokitta S."/>
            <person name="Shiraiwa Y."/>
            <person name="Soanes D.M."/>
            <person name="van der Giezen M."/>
            <person name="Wahlund T.M."/>
            <person name="Williams B."/>
            <person name="Wilson W."/>
            <person name="Wolfe G."/>
            <person name="Wurch L.L."/>
        </authorList>
    </citation>
    <scope>NUCLEOTIDE SEQUENCE</scope>
</reference>
<protein>
    <submittedName>
        <fullName evidence="3">Uncharacterized protein</fullName>
    </submittedName>
</protein>
<feature type="transmembrane region" description="Helical" evidence="2">
    <location>
        <begin position="35"/>
        <end position="52"/>
    </location>
</feature>
<organism evidence="3 4">
    <name type="scientific">Emiliania huxleyi (strain CCMP1516)</name>
    <dbReference type="NCBI Taxonomy" id="280463"/>
    <lineage>
        <taxon>Eukaryota</taxon>
        <taxon>Haptista</taxon>
        <taxon>Haptophyta</taxon>
        <taxon>Prymnesiophyceae</taxon>
        <taxon>Isochrysidales</taxon>
        <taxon>Noelaerhabdaceae</taxon>
        <taxon>Emiliania</taxon>
    </lineage>
</organism>
<reference evidence="3" key="2">
    <citation type="submission" date="2024-10" db="UniProtKB">
        <authorList>
            <consortium name="EnsemblProtists"/>
        </authorList>
    </citation>
    <scope>IDENTIFICATION</scope>
</reference>
<dbReference type="PaxDb" id="2903-EOD28007"/>
<feature type="transmembrane region" description="Helical" evidence="2">
    <location>
        <begin position="64"/>
        <end position="93"/>
    </location>
</feature>
<dbReference type="HOGENOM" id="CLU_122614_0_0_1"/>
<keyword evidence="2" id="KW-0472">Membrane</keyword>
<dbReference type="GeneID" id="17273552"/>
<dbReference type="KEGG" id="ehx:EMIHUDRAFT_468795"/>